<dbReference type="EMBL" id="JARXVC010000017">
    <property type="protein sequence ID" value="MDH6284036.1"/>
    <property type="molecule type" value="Genomic_DNA"/>
</dbReference>
<accession>A0ABT6MI80</accession>
<evidence type="ECO:0000313" key="2">
    <source>
        <dbReference type="Proteomes" id="UP001160334"/>
    </source>
</evidence>
<reference evidence="1 2" key="1">
    <citation type="submission" date="2023-04" db="EMBL/GenBank/DDBJ databases">
        <title>Forest soil microbial communities from Buena Vista Peninsula, Colon Province, Panama.</title>
        <authorList>
            <person name="Bouskill N."/>
        </authorList>
    </citation>
    <scope>NUCLEOTIDE SEQUENCE [LARGE SCALE GENOMIC DNA]</scope>
    <source>
        <strain evidence="1 2">CFH S0262</strain>
    </source>
</reference>
<name>A0ABT6MI80_9NOCA</name>
<sequence length="98" mass="10883">MTTPHPASDDVEPIAVESLDTAMLTCPYYQGIKGGRCVSGCWEEPACHADEPTGGWRARDRHGKFITVTKEQLRATAQDGLDDYLRRHPPLHAPKEQP</sequence>
<proteinExistence type="predicted"/>
<protein>
    <submittedName>
        <fullName evidence="1">Uncharacterized protein</fullName>
    </submittedName>
</protein>
<gene>
    <name evidence="1" type="ORF">M2280_005287</name>
</gene>
<keyword evidence="2" id="KW-1185">Reference proteome</keyword>
<dbReference type="RefSeq" id="WP_280763283.1">
    <property type="nucleotide sequence ID" value="NZ_JARXVC010000017.1"/>
</dbReference>
<dbReference type="Proteomes" id="UP001160334">
    <property type="component" value="Unassembled WGS sequence"/>
</dbReference>
<organism evidence="1 2">
    <name type="scientific">Prescottella agglutinans</name>
    <dbReference type="NCBI Taxonomy" id="1644129"/>
    <lineage>
        <taxon>Bacteria</taxon>
        <taxon>Bacillati</taxon>
        <taxon>Actinomycetota</taxon>
        <taxon>Actinomycetes</taxon>
        <taxon>Mycobacteriales</taxon>
        <taxon>Nocardiaceae</taxon>
        <taxon>Prescottella</taxon>
    </lineage>
</organism>
<comment type="caution">
    <text evidence="1">The sequence shown here is derived from an EMBL/GenBank/DDBJ whole genome shotgun (WGS) entry which is preliminary data.</text>
</comment>
<evidence type="ECO:0000313" key="1">
    <source>
        <dbReference type="EMBL" id="MDH6284036.1"/>
    </source>
</evidence>